<evidence type="ECO:0000256" key="3">
    <source>
        <dbReference type="ARBA" id="ARBA00012643"/>
    </source>
</evidence>
<keyword evidence="9" id="KW-1185">Reference proteome</keyword>
<dbReference type="InterPro" id="IPR036907">
    <property type="entry name" value="5'-Nucleotdase_C_sf"/>
</dbReference>
<feature type="signal peptide" evidence="5">
    <location>
        <begin position="1"/>
        <end position="16"/>
    </location>
</feature>
<evidence type="ECO:0000256" key="1">
    <source>
        <dbReference type="ARBA" id="ARBA00000815"/>
    </source>
</evidence>
<dbReference type="CDD" id="cd07409">
    <property type="entry name" value="MPP_CD73_N"/>
    <property type="match status" value="1"/>
</dbReference>
<dbReference type="Gene3D" id="3.90.780.10">
    <property type="entry name" value="5'-Nucleotidase, C-terminal domain"/>
    <property type="match status" value="1"/>
</dbReference>
<dbReference type="PANTHER" id="PTHR11575:SF24">
    <property type="entry name" value="5'-NUCLEOTIDASE"/>
    <property type="match status" value="1"/>
</dbReference>
<comment type="catalytic activity">
    <reaction evidence="1">
        <text>a ribonucleoside 5'-phosphate + H2O = a ribonucleoside + phosphate</text>
        <dbReference type="Rhea" id="RHEA:12484"/>
        <dbReference type="ChEBI" id="CHEBI:15377"/>
        <dbReference type="ChEBI" id="CHEBI:18254"/>
        <dbReference type="ChEBI" id="CHEBI:43474"/>
        <dbReference type="ChEBI" id="CHEBI:58043"/>
        <dbReference type="EC" id="3.1.3.5"/>
    </reaction>
</comment>
<dbReference type="InterPro" id="IPR008334">
    <property type="entry name" value="5'-Nucleotdase_C"/>
</dbReference>
<dbReference type="EMBL" id="JAHIBW010000003">
    <property type="protein sequence ID" value="KAG7312280.1"/>
    <property type="molecule type" value="Genomic_DNA"/>
</dbReference>
<evidence type="ECO:0000256" key="2">
    <source>
        <dbReference type="ARBA" id="ARBA00006654"/>
    </source>
</evidence>
<feature type="domain" description="5'-Nucleotidase C-terminal" evidence="7">
    <location>
        <begin position="346"/>
        <end position="516"/>
    </location>
</feature>
<dbReference type="SUPFAM" id="SSF55816">
    <property type="entry name" value="5'-nucleotidase (syn. UDP-sugar hydrolase), C-terminal domain"/>
    <property type="match status" value="1"/>
</dbReference>
<evidence type="ECO:0000256" key="4">
    <source>
        <dbReference type="ARBA" id="ARBA00022729"/>
    </source>
</evidence>
<feature type="domain" description="Calcineurin-like phosphoesterase" evidence="6">
    <location>
        <begin position="31"/>
        <end position="251"/>
    </location>
</feature>
<keyword evidence="5" id="KW-0378">Hydrolase</keyword>
<sequence>MALLLTILSLTTLVTSSVVHPSPGDSFELLILHNNDMHARFEQTSQLSGICTPADRQAGKCYGGFPRVAHVVKEARRAAASGEGPPVLYLNAGDTYTGTAWFTIYKWRIAAEFLNALQPDAVSLGNHEFDERVGGLVPFLRNVTTPVLAANLVLDRVPELLHEPNLKKSIVLTVKDTKIGIIGYLTPETKILAPNNDVEYEDEVVALKREVKVLQEQGVKILIALGHSGFLEDLEIAKEVEGLDLVIGGHSNTFLWNGETSEQPEQVEGPYPTMVQQVSGKMVPVVQAYAYTKYMGKLHLIFDAEGEIAHFDGNPIVLSQDVPRDPEVLDLVLRYHEDIERTNSEVVGTSMNALDGLSCRIKQCNIGNLITDSIVHYSKDQGMCTNIAIVQGGRIRASIRHEEGPIDLTKGDWFTVLPFSDTLTVVTMNGSTLLRALEHSVDTWRTVDSTGQFLQFTGMQVIYDLAKPPGSRVVSAKAVESRNTCEVSELQDIKESGEYKVIMPTFLAEGGDGYANFVGQPREMLSYNELTAVFDYLRKNSPVNPLITDRLIVRNVDRIQKTARKGKHLPSSAHTLSIYYEVIFIFNSFLILSLW</sequence>
<gene>
    <name evidence="8" type="ORF">JYU34_001752</name>
</gene>
<dbReference type="InterPro" id="IPR004843">
    <property type="entry name" value="Calcineurin-like_PHP"/>
</dbReference>
<dbReference type="Pfam" id="PF00149">
    <property type="entry name" value="Metallophos"/>
    <property type="match status" value="1"/>
</dbReference>
<keyword evidence="5" id="KW-0547">Nucleotide-binding</keyword>
<dbReference type="SUPFAM" id="SSF56300">
    <property type="entry name" value="Metallo-dependent phosphatases"/>
    <property type="match status" value="1"/>
</dbReference>
<comment type="similarity">
    <text evidence="2 5">Belongs to the 5'-nucleotidase family.</text>
</comment>
<feature type="chain" id="PRO_5044964189" description="5'-nucleotidase" evidence="5">
    <location>
        <begin position="17"/>
        <end position="595"/>
    </location>
</feature>
<dbReference type="InterPro" id="IPR006179">
    <property type="entry name" value="5_nucleotidase/apyrase"/>
</dbReference>
<dbReference type="Proteomes" id="UP000823941">
    <property type="component" value="Chromosome 3"/>
</dbReference>
<evidence type="ECO:0000259" key="7">
    <source>
        <dbReference type="Pfam" id="PF02872"/>
    </source>
</evidence>
<dbReference type="PROSITE" id="PS00786">
    <property type="entry name" value="5_NUCLEOTIDASE_2"/>
    <property type="match status" value="1"/>
</dbReference>
<evidence type="ECO:0000256" key="5">
    <source>
        <dbReference type="RuleBase" id="RU362119"/>
    </source>
</evidence>
<dbReference type="Pfam" id="PF02872">
    <property type="entry name" value="5_nucleotid_C"/>
    <property type="match status" value="1"/>
</dbReference>
<keyword evidence="4 5" id="KW-0732">Signal</keyword>
<evidence type="ECO:0000313" key="8">
    <source>
        <dbReference type="EMBL" id="KAG7312280.1"/>
    </source>
</evidence>
<accession>A0ABQ7R4Q8</accession>
<dbReference type="InterPro" id="IPR029052">
    <property type="entry name" value="Metallo-depent_PP-like"/>
</dbReference>
<protein>
    <recommendedName>
        <fullName evidence="3">5'-nucleotidase</fullName>
        <ecNumber evidence="3">3.1.3.5</ecNumber>
    </recommendedName>
</protein>
<dbReference type="PRINTS" id="PR01607">
    <property type="entry name" value="APYRASEFAMLY"/>
</dbReference>
<evidence type="ECO:0000259" key="6">
    <source>
        <dbReference type="Pfam" id="PF00149"/>
    </source>
</evidence>
<dbReference type="Gene3D" id="3.60.21.10">
    <property type="match status" value="1"/>
</dbReference>
<organism evidence="8 9">
    <name type="scientific">Plutella xylostella</name>
    <name type="common">Diamondback moth</name>
    <name type="synonym">Plutella maculipennis</name>
    <dbReference type="NCBI Taxonomy" id="51655"/>
    <lineage>
        <taxon>Eukaryota</taxon>
        <taxon>Metazoa</taxon>
        <taxon>Ecdysozoa</taxon>
        <taxon>Arthropoda</taxon>
        <taxon>Hexapoda</taxon>
        <taxon>Insecta</taxon>
        <taxon>Pterygota</taxon>
        <taxon>Neoptera</taxon>
        <taxon>Endopterygota</taxon>
        <taxon>Lepidoptera</taxon>
        <taxon>Glossata</taxon>
        <taxon>Ditrysia</taxon>
        <taxon>Yponomeutoidea</taxon>
        <taxon>Plutellidae</taxon>
        <taxon>Plutella</taxon>
    </lineage>
</organism>
<evidence type="ECO:0000313" key="9">
    <source>
        <dbReference type="Proteomes" id="UP000823941"/>
    </source>
</evidence>
<dbReference type="PANTHER" id="PTHR11575">
    <property type="entry name" value="5'-NUCLEOTIDASE-RELATED"/>
    <property type="match status" value="1"/>
</dbReference>
<dbReference type="EC" id="3.1.3.5" evidence="3"/>
<proteinExistence type="inferred from homology"/>
<name>A0ABQ7R4Q8_PLUXY</name>
<dbReference type="InterPro" id="IPR006146">
    <property type="entry name" value="5'-Nucleotdase_CS"/>
</dbReference>
<reference evidence="8 9" key="1">
    <citation type="submission" date="2021-06" db="EMBL/GenBank/DDBJ databases">
        <title>A haploid diamondback moth (Plutella xylostella L.) genome assembly resolves 31 chromosomes and identifies a diamide resistance mutation.</title>
        <authorList>
            <person name="Ward C.M."/>
            <person name="Perry K.D."/>
            <person name="Baker G."/>
            <person name="Powis K."/>
            <person name="Heckel D.G."/>
            <person name="Baxter S.W."/>
        </authorList>
    </citation>
    <scope>NUCLEOTIDE SEQUENCE [LARGE SCALE GENOMIC DNA]</scope>
    <source>
        <strain evidence="8 9">LV</strain>
        <tissue evidence="8">Single pupa</tissue>
    </source>
</reference>
<comment type="caution">
    <text evidence="8">The sequence shown here is derived from an EMBL/GenBank/DDBJ whole genome shotgun (WGS) entry which is preliminary data.</text>
</comment>